<keyword evidence="8" id="KW-0119">Carbohydrate metabolism</keyword>
<sequence>MFLTLSPSKQIYFFQDFYPRLGEQHPRLYLQETKPELQLRPLIPSELCVKFSGPEFSRVKRHMTSERTVELSVPSKPCSISPLGEGKDDSDRAVEECGNGGHIILEAGNFNITKKMYWNLTDAQVDLFGTLNFVPDIDYWLDANNTYRVVFIQSQASWFVVSGSNFVIDAHWVGGINGNGQTWWETFTTRPREDGDGRPLALTIFQAYHAVVRNFKIISQPFWCNAVANSFDVVYDGMLCNATNTNPEFFGQNIVPNTDGIDTYRSDNIKLLNWDITCGDDCLAVKGNTSNLLAQNYTCRGGNGIAFGSLGQYVGLDDIVQNVVLQDLHNIRLNSSIQPNMNHGVYFKSWTGTVNGVPPTGGGGAGGFVKNVTVKNFVLNQVSTPISLYQTNGGHSGDTPSFLQFSDLHFENFMGTATSGKLVDIECSSNAHCENITFEEFDVSPPSGDSVSLVCVNVDSESGLSAPCNATGKAN</sequence>
<evidence type="ECO:0000256" key="6">
    <source>
        <dbReference type="ARBA" id="ARBA00023157"/>
    </source>
</evidence>
<dbReference type="InParanoid" id="A0A286U6D5"/>
<dbReference type="OrthoDB" id="187139at2759"/>
<evidence type="ECO:0000256" key="3">
    <source>
        <dbReference type="ARBA" id="ARBA00022525"/>
    </source>
</evidence>
<dbReference type="Gene3D" id="2.160.20.10">
    <property type="entry name" value="Single-stranded right-handed beta-helix, Pectin lyase-like"/>
    <property type="match status" value="1"/>
</dbReference>
<dbReference type="EMBL" id="NBII01000011">
    <property type="protein sequence ID" value="PAV15089.1"/>
    <property type="molecule type" value="Genomic_DNA"/>
</dbReference>
<comment type="caution">
    <text evidence="16">The sequence shown here is derived from an EMBL/GenBank/DDBJ whole genome shotgun (WGS) entry which is preliminary data.</text>
</comment>
<evidence type="ECO:0000256" key="12">
    <source>
        <dbReference type="ARBA" id="ARBA00037312"/>
    </source>
</evidence>
<evidence type="ECO:0000256" key="4">
    <source>
        <dbReference type="ARBA" id="ARBA00022729"/>
    </source>
</evidence>
<dbReference type="Pfam" id="PF00295">
    <property type="entry name" value="Glyco_hydro_28"/>
    <property type="match status" value="1"/>
</dbReference>
<dbReference type="SUPFAM" id="SSF51126">
    <property type="entry name" value="Pectin lyase-like"/>
    <property type="match status" value="1"/>
</dbReference>
<keyword evidence="7" id="KW-0325">Glycoprotein</keyword>
<comment type="subcellular location">
    <subcellularLocation>
        <location evidence="1">Secreted</location>
    </subcellularLocation>
</comment>
<evidence type="ECO:0000313" key="16">
    <source>
        <dbReference type="EMBL" id="PAV15089.1"/>
    </source>
</evidence>
<keyword evidence="10" id="KW-0961">Cell wall biogenesis/degradation</keyword>
<dbReference type="GO" id="GO:0071555">
    <property type="term" value="P:cell wall organization"/>
    <property type="evidence" value="ECO:0007669"/>
    <property type="project" value="UniProtKB-KW"/>
</dbReference>
<comment type="function">
    <text evidence="12">Specific in hydrolyzing the terminal glycosidic bond of polygalacturonic acid and oligogalacturonates.</text>
</comment>
<dbReference type="InterPro" id="IPR011050">
    <property type="entry name" value="Pectin_lyase_fold/virulence"/>
</dbReference>
<evidence type="ECO:0000256" key="5">
    <source>
        <dbReference type="ARBA" id="ARBA00022801"/>
    </source>
</evidence>
<evidence type="ECO:0000256" key="10">
    <source>
        <dbReference type="ARBA" id="ARBA00023316"/>
    </source>
</evidence>
<name>A0A286U6D5_9AGAM</name>
<dbReference type="InterPro" id="IPR000743">
    <property type="entry name" value="Glyco_hydro_28"/>
</dbReference>
<dbReference type="GO" id="GO:0005576">
    <property type="term" value="C:extracellular region"/>
    <property type="evidence" value="ECO:0007669"/>
    <property type="project" value="UniProtKB-SubCell"/>
</dbReference>
<dbReference type="GO" id="GO:0000272">
    <property type="term" value="P:polysaccharide catabolic process"/>
    <property type="evidence" value="ECO:0007669"/>
    <property type="project" value="UniProtKB-KW"/>
</dbReference>
<dbReference type="GO" id="GO:0004650">
    <property type="term" value="F:polygalacturonase activity"/>
    <property type="evidence" value="ECO:0007669"/>
    <property type="project" value="InterPro"/>
</dbReference>
<keyword evidence="6" id="KW-1015">Disulfide bond</keyword>
<comment type="similarity">
    <text evidence="2 15">Belongs to the glycosyl hydrolase 28 family.</text>
</comment>
<dbReference type="GO" id="GO:0016829">
    <property type="term" value="F:lyase activity"/>
    <property type="evidence" value="ECO:0007669"/>
    <property type="project" value="UniProtKB-KW"/>
</dbReference>
<evidence type="ECO:0000256" key="9">
    <source>
        <dbReference type="ARBA" id="ARBA00023295"/>
    </source>
</evidence>
<keyword evidence="9 15" id="KW-0326">Glycosidase</keyword>
<keyword evidence="11" id="KW-0624">Polysaccharide degradation</keyword>
<accession>A0A286U6D5</accession>
<proteinExistence type="inferred from homology"/>
<evidence type="ECO:0000256" key="1">
    <source>
        <dbReference type="ARBA" id="ARBA00004613"/>
    </source>
</evidence>
<evidence type="ECO:0000256" key="2">
    <source>
        <dbReference type="ARBA" id="ARBA00008834"/>
    </source>
</evidence>
<dbReference type="GO" id="GO:0047911">
    <property type="term" value="F:galacturan 1,4-alpha-galacturonidase activity"/>
    <property type="evidence" value="ECO:0007669"/>
    <property type="project" value="UniProtKB-EC"/>
</dbReference>
<dbReference type="EC" id="3.2.1.67" evidence="13"/>
<keyword evidence="3" id="KW-0964">Secreted</keyword>
<dbReference type="InterPro" id="IPR012334">
    <property type="entry name" value="Pectin_lyas_fold"/>
</dbReference>
<gene>
    <name evidence="16" type="ORF">PNOK_0964200</name>
</gene>
<keyword evidence="5 15" id="KW-0378">Hydrolase</keyword>
<evidence type="ECO:0000313" key="17">
    <source>
        <dbReference type="Proteomes" id="UP000217199"/>
    </source>
</evidence>
<reference evidence="16 17" key="1">
    <citation type="journal article" date="2017" name="Mol. Ecol.">
        <title>Comparative and population genomic landscape of Phellinus noxius: A hypervariable fungus causing root rot in trees.</title>
        <authorList>
            <person name="Chung C.L."/>
            <person name="Lee T.J."/>
            <person name="Akiba M."/>
            <person name="Lee H.H."/>
            <person name="Kuo T.H."/>
            <person name="Liu D."/>
            <person name="Ke H.M."/>
            <person name="Yokoi T."/>
            <person name="Roa M.B."/>
            <person name="Lu M.J."/>
            <person name="Chang Y.Y."/>
            <person name="Ann P.J."/>
            <person name="Tsai J.N."/>
            <person name="Chen C.Y."/>
            <person name="Tzean S.S."/>
            <person name="Ota Y."/>
            <person name="Hattori T."/>
            <person name="Sahashi N."/>
            <person name="Liou R.F."/>
            <person name="Kikuchi T."/>
            <person name="Tsai I.J."/>
        </authorList>
    </citation>
    <scope>NUCLEOTIDE SEQUENCE [LARGE SCALE GENOMIC DNA]</scope>
    <source>
        <strain evidence="16 17">FFPRI411160</strain>
    </source>
</reference>
<evidence type="ECO:0000256" key="11">
    <source>
        <dbReference type="ARBA" id="ARBA00023326"/>
    </source>
</evidence>
<keyword evidence="4" id="KW-0732">Signal</keyword>
<organism evidence="16 17">
    <name type="scientific">Pyrrhoderma noxium</name>
    <dbReference type="NCBI Taxonomy" id="2282107"/>
    <lineage>
        <taxon>Eukaryota</taxon>
        <taxon>Fungi</taxon>
        <taxon>Dikarya</taxon>
        <taxon>Basidiomycota</taxon>
        <taxon>Agaricomycotina</taxon>
        <taxon>Agaricomycetes</taxon>
        <taxon>Hymenochaetales</taxon>
        <taxon>Hymenochaetaceae</taxon>
        <taxon>Pyrrhoderma</taxon>
    </lineage>
</organism>
<evidence type="ECO:0000256" key="13">
    <source>
        <dbReference type="ARBA" id="ARBA00038933"/>
    </source>
</evidence>
<comment type="catalytic activity">
    <reaction evidence="14">
        <text>[(1-&gt;4)-alpha-D-galacturonosyl](n) + H2O = alpha-D-galacturonate + [(1-&gt;4)-alpha-D-galacturonosyl](n-1)</text>
        <dbReference type="Rhea" id="RHEA:14117"/>
        <dbReference type="Rhea" id="RHEA-COMP:14570"/>
        <dbReference type="Rhea" id="RHEA-COMP:14572"/>
        <dbReference type="ChEBI" id="CHEBI:15377"/>
        <dbReference type="ChEBI" id="CHEBI:58658"/>
        <dbReference type="ChEBI" id="CHEBI:140523"/>
        <dbReference type="EC" id="3.2.1.67"/>
    </reaction>
</comment>
<dbReference type="AlphaFoldDB" id="A0A286U6D5"/>
<evidence type="ECO:0000256" key="7">
    <source>
        <dbReference type="ARBA" id="ARBA00023180"/>
    </source>
</evidence>
<keyword evidence="16" id="KW-0456">Lyase</keyword>
<evidence type="ECO:0000256" key="8">
    <source>
        <dbReference type="ARBA" id="ARBA00023277"/>
    </source>
</evidence>
<keyword evidence="17" id="KW-1185">Reference proteome</keyword>
<dbReference type="STRING" id="2282107.A0A286U6D5"/>
<evidence type="ECO:0000256" key="15">
    <source>
        <dbReference type="RuleBase" id="RU361169"/>
    </source>
</evidence>
<dbReference type="PANTHER" id="PTHR31736">
    <property type="match status" value="1"/>
</dbReference>
<dbReference type="Proteomes" id="UP000217199">
    <property type="component" value="Unassembled WGS sequence"/>
</dbReference>
<dbReference type="PANTHER" id="PTHR31736:SF12">
    <property type="entry name" value="EXO-POLYGALACTURONASE, PUTATIVE-RELATED"/>
    <property type="match status" value="1"/>
</dbReference>
<protein>
    <recommendedName>
        <fullName evidence="13">galacturonan 1,4-alpha-galacturonidase</fullName>
        <ecNumber evidence="13">3.2.1.67</ecNumber>
    </recommendedName>
</protein>
<evidence type="ECO:0000256" key="14">
    <source>
        <dbReference type="ARBA" id="ARBA00048766"/>
    </source>
</evidence>